<dbReference type="EMBL" id="CP027306">
    <property type="protein sequence ID" value="AXE80384.1"/>
    <property type="molecule type" value="Genomic_DNA"/>
</dbReference>
<protein>
    <submittedName>
        <fullName evidence="1">Aminoglycoside 2'-N-acetyltransferase</fullName>
    </submittedName>
</protein>
<dbReference type="RefSeq" id="WP_114246831.1">
    <property type="nucleotide sequence ID" value="NZ_CP027306.1"/>
</dbReference>
<organism evidence="1 2">
    <name type="scientific">Streptomyces atratus</name>
    <dbReference type="NCBI Taxonomy" id="1893"/>
    <lineage>
        <taxon>Bacteria</taxon>
        <taxon>Bacillati</taxon>
        <taxon>Actinomycetota</taxon>
        <taxon>Actinomycetes</taxon>
        <taxon>Kitasatosporales</taxon>
        <taxon>Streptomycetaceae</taxon>
        <taxon>Streptomyces</taxon>
    </lineage>
</organism>
<evidence type="ECO:0000313" key="1">
    <source>
        <dbReference type="EMBL" id="AXE80384.1"/>
    </source>
</evidence>
<dbReference type="AlphaFoldDB" id="A0A2Z5JJM1"/>
<dbReference type="SUPFAM" id="SSF55729">
    <property type="entry name" value="Acyl-CoA N-acyltransferases (Nat)"/>
    <property type="match status" value="1"/>
</dbReference>
<dbReference type="Proteomes" id="UP000252698">
    <property type="component" value="Chromosome"/>
</dbReference>
<dbReference type="Gene3D" id="3.40.630.30">
    <property type="match status" value="1"/>
</dbReference>
<evidence type="ECO:0000313" key="2">
    <source>
        <dbReference type="Proteomes" id="UP000252698"/>
    </source>
</evidence>
<proteinExistence type="predicted"/>
<dbReference type="KEGG" id="sata:C5746_29345"/>
<name>A0A2Z5JJM1_STRAR</name>
<sequence length="184" mass="19694">MTEPTEPTLHTAHTCLLTPAALDEIRTFLDTAFEGDFSDDDWDHGLGGIHAYVRDGSGLLAHGSVVQRRVIHEGRSYRIGYVEAVAVRADRRREGLGGRVMATLEQGVDGAYAFGALSASAAGAALYAGRGRLVWPGRIAVLGRYGVERLPDEEGSIRIRGVAGPVLPPVSGALIFDWRDGDVL</sequence>
<keyword evidence="1" id="KW-0808">Transferase</keyword>
<dbReference type="GO" id="GO:0016740">
    <property type="term" value="F:transferase activity"/>
    <property type="evidence" value="ECO:0007669"/>
    <property type="project" value="UniProtKB-KW"/>
</dbReference>
<dbReference type="GeneID" id="95522510"/>
<reference evidence="1 2" key="1">
    <citation type="journal article" date="2018" name="Front. Microbiol.">
        <title>Genome Sequencing of Streptomyces atratus SCSIOZH16 and Activation Production of Nocardamine via Metabolic Engineering.</title>
        <authorList>
            <person name="Li Y."/>
            <person name="Zhang C."/>
            <person name="Liu C."/>
            <person name="Ju J."/>
            <person name="Ma J."/>
        </authorList>
    </citation>
    <scope>NUCLEOTIDE SEQUENCE [LARGE SCALE GENOMIC DNA]</scope>
    <source>
        <strain evidence="1 2">SCSIO_ZH16</strain>
    </source>
</reference>
<dbReference type="InterPro" id="IPR016181">
    <property type="entry name" value="Acyl_CoA_acyltransferase"/>
</dbReference>
<gene>
    <name evidence="1" type="ORF">C5746_29345</name>
</gene>
<accession>A0A2Z5JJM1</accession>